<sequence length="457" mass="50930">MQRVYFIGIGGIGMSALARYFKFNGFEVAGYDLTPSPLTDALSREGMDIHFEDDPKLIPAPFMNSEETLVVYTPAIPKDHKELLMFQNSGFEVVKRAHALGEITRMEKALCVAGTHGKTTTSTLLAHILRSSHVDCNAFLGGISINYGSNYLLSKKSDLAVIEADEYDRSFHQLSPYMAIVTSTEADHLDIYGTPEAYIESFAKFVSLIKPGGVLIMKKGLTLADKVKPGVSVYTYSSIEEADFYADNIRVSNGHLYFDWHRPNGLSLKDLDLGVPLRVNVENAVAALAVASLNGVKDEELVAAIKSFGGVERRFQRIVNNDKVVLINDYAHHPGELRATIKSVRELYHNKRVLGIFQPHLYSRTRDFYKDFAEALSHLDELILIDIYPAREKPIEGVSSQMIADLLPEMKIPVLPKSQLVDYVKQMTDLPDVFLILGAGDIDREVKPLADYLNTLI</sequence>
<protein>
    <recommendedName>
        <fullName evidence="3 14">UDP-N-acetylmuramate--L-alanine ligase</fullName>
        <ecNumber evidence="3 14">6.3.2.8</ecNumber>
    </recommendedName>
    <alternativeName>
        <fullName evidence="14">UDP-N-acetylmuramoyl-L-alanine synthetase</fullName>
    </alternativeName>
</protein>
<dbReference type="EC" id="6.3.2.8" evidence="3 14"/>
<dbReference type="PANTHER" id="PTHR43445:SF3">
    <property type="entry name" value="UDP-N-ACETYLMURAMATE--L-ALANINE LIGASE"/>
    <property type="match status" value="1"/>
</dbReference>
<feature type="domain" description="Mur ligase N-terminal catalytic" evidence="15">
    <location>
        <begin position="4"/>
        <end position="105"/>
    </location>
</feature>
<comment type="function">
    <text evidence="14">Cell wall formation.</text>
</comment>
<evidence type="ECO:0000256" key="7">
    <source>
        <dbReference type="ARBA" id="ARBA00022741"/>
    </source>
</evidence>
<feature type="binding site" evidence="14">
    <location>
        <begin position="114"/>
        <end position="120"/>
    </location>
    <ligand>
        <name>ATP</name>
        <dbReference type="ChEBI" id="CHEBI:30616"/>
    </ligand>
</feature>
<keyword evidence="6 14" id="KW-0132">Cell division</keyword>
<dbReference type="EMBL" id="JBHSGO010000039">
    <property type="protein sequence ID" value="MFC4665429.1"/>
    <property type="molecule type" value="Genomic_DNA"/>
</dbReference>
<dbReference type="Pfam" id="PF01225">
    <property type="entry name" value="Mur_ligase"/>
    <property type="match status" value="1"/>
</dbReference>
<dbReference type="Pfam" id="PF08245">
    <property type="entry name" value="Mur_ligase_M"/>
    <property type="match status" value="1"/>
</dbReference>
<evidence type="ECO:0000256" key="13">
    <source>
        <dbReference type="ARBA" id="ARBA00047833"/>
    </source>
</evidence>
<evidence type="ECO:0000313" key="18">
    <source>
        <dbReference type="EMBL" id="MFC4665429.1"/>
    </source>
</evidence>
<dbReference type="InterPro" id="IPR036615">
    <property type="entry name" value="Mur_ligase_C_dom_sf"/>
</dbReference>
<comment type="caution">
    <text evidence="18">The sequence shown here is derived from an EMBL/GenBank/DDBJ whole genome shotgun (WGS) entry which is preliminary data.</text>
</comment>
<keyword evidence="9 14" id="KW-0133">Cell shape</keyword>
<keyword evidence="8 14" id="KW-0067">ATP-binding</keyword>
<comment type="subcellular location">
    <subcellularLocation>
        <location evidence="1 14">Cytoplasm</location>
    </subcellularLocation>
</comment>
<dbReference type="Gene3D" id="3.40.50.720">
    <property type="entry name" value="NAD(P)-binding Rossmann-like Domain"/>
    <property type="match status" value="1"/>
</dbReference>
<accession>A0ABV9K605</accession>
<evidence type="ECO:0000256" key="5">
    <source>
        <dbReference type="ARBA" id="ARBA00022598"/>
    </source>
</evidence>
<name>A0ABV9K605_9PORP</name>
<dbReference type="HAMAP" id="MF_00046">
    <property type="entry name" value="MurC"/>
    <property type="match status" value="1"/>
</dbReference>
<evidence type="ECO:0000256" key="11">
    <source>
        <dbReference type="ARBA" id="ARBA00023306"/>
    </source>
</evidence>
<dbReference type="GO" id="GO:0008763">
    <property type="term" value="F:UDP-N-acetylmuramate-L-alanine ligase activity"/>
    <property type="evidence" value="ECO:0007669"/>
    <property type="project" value="UniProtKB-EC"/>
</dbReference>
<dbReference type="InterPro" id="IPR004101">
    <property type="entry name" value="Mur_ligase_C"/>
</dbReference>
<evidence type="ECO:0000259" key="16">
    <source>
        <dbReference type="Pfam" id="PF02875"/>
    </source>
</evidence>
<dbReference type="Gene3D" id="3.90.190.20">
    <property type="entry name" value="Mur ligase, C-terminal domain"/>
    <property type="match status" value="1"/>
</dbReference>
<keyword evidence="4 14" id="KW-0963">Cytoplasm</keyword>
<keyword evidence="11 14" id="KW-0131">Cell cycle</keyword>
<dbReference type="InterPro" id="IPR005758">
    <property type="entry name" value="UDP-N-AcMur_Ala_ligase_MurC"/>
</dbReference>
<dbReference type="InterPro" id="IPR050061">
    <property type="entry name" value="MurCDEF_pg_biosynth"/>
</dbReference>
<dbReference type="SUPFAM" id="SSF53244">
    <property type="entry name" value="MurD-like peptide ligases, peptide-binding domain"/>
    <property type="match status" value="1"/>
</dbReference>
<dbReference type="InterPro" id="IPR000713">
    <property type="entry name" value="Mur_ligase_N"/>
</dbReference>
<feature type="domain" description="Mur ligase central" evidence="17">
    <location>
        <begin position="112"/>
        <end position="291"/>
    </location>
</feature>
<dbReference type="Gene3D" id="3.40.1190.10">
    <property type="entry name" value="Mur-like, catalytic domain"/>
    <property type="match status" value="1"/>
</dbReference>
<evidence type="ECO:0000256" key="1">
    <source>
        <dbReference type="ARBA" id="ARBA00004496"/>
    </source>
</evidence>
<keyword evidence="10 14" id="KW-0573">Peptidoglycan synthesis</keyword>
<dbReference type="RefSeq" id="WP_380077545.1">
    <property type="nucleotide sequence ID" value="NZ_JBHSGO010000039.1"/>
</dbReference>
<dbReference type="SUPFAM" id="SSF51984">
    <property type="entry name" value="MurCD N-terminal domain"/>
    <property type="match status" value="1"/>
</dbReference>
<evidence type="ECO:0000256" key="9">
    <source>
        <dbReference type="ARBA" id="ARBA00022960"/>
    </source>
</evidence>
<keyword evidence="12 14" id="KW-0961">Cell wall biogenesis/degradation</keyword>
<evidence type="ECO:0000259" key="17">
    <source>
        <dbReference type="Pfam" id="PF08245"/>
    </source>
</evidence>
<comment type="similarity">
    <text evidence="14">Belongs to the MurCDEF family.</text>
</comment>
<dbReference type="InterPro" id="IPR036565">
    <property type="entry name" value="Mur-like_cat_sf"/>
</dbReference>
<evidence type="ECO:0000256" key="8">
    <source>
        <dbReference type="ARBA" id="ARBA00022840"/>
    </source>
</evidence>
<dbReference type="Pfam" id="PF02875">
    <property type="entry name" value="Mur_ligase_C"/>
    <property type="match status" value="1"/>
</dbReference>
<proteinExistence type="inferred from homology"/>
<organism evidence="18 19">
    <name type="scientific">Falsiporphyromonas endometrii</name>
    <dbReference type="NCBI Taxonomy" id="1387297"/>
    <lineage>
        <taxon>Bacteria</taxon>
        <taxon>Pseudomonadati</taxon>
        <taxon>Bacteroidota</taxon>
        <taxon>Bacteroidia</taxon>
        <taxon>Bacteroidales</taxon>
        <taxon>Porphyromonadaceae</taxon>
        <taxon>Falsiporphyromonas</taxon>
    </lineage>
</organism>
<reference evidence="19" key="1">
    <citation type="journal article" date="2019" name="Int. J. Syst. Evol. Microbiol.">
        <title>The Global Catalogue of Microorganisms (GCM) 10K type strain sequencing project: providing services to taxonomists for standard genome sequencing and annotation.</title>
        <authorList>
            <consortium name="The Broad Institute Genomics Platform"/>
            <consortium name="The Broad Institute Genome Sequencing Center for Infectious Disease"/>
            <person name="Wu L."/>
            <person name="Ma J."/>
        </authorList>
    </citation>
    <scope>NUCLEOTIDE SEQUENCE [LARGE SCALE GENOMIC DNA]</scope>
    <source>
        <strain evidence="19">CGMCC 4.7357</strain>
    </source>
</reference>
<keyword evidence="7 14" id="KW-0547">Nucleotide-binding</keyword>
<comment type="catalytic activity">
    <reaction evidence="13 14">
        <text>UDP-N-acetyl-alpha-D-muramate + L-alanine + ATP = UDP-N-acetyl-alpha-D-muramoyl-L-alanine + ADP + phosphate + H(+)</text>
        <dbReference type="Rhea" id="RHEA:23372"/>
        <dbReference type="ChEBI" id="CHEBI:15378"/>
        <dbReference type="ChEBI" id="CHEBI:30616"/>
        <dbReference type="ChEBI" id="CHEBI:43474"/>
        <dbReference type="ChEBI" id="CHEBI:57972"/>
        <dbReference type="ChEBI" id="CHEBI:70757"/>
        <dbReference type="ChEBI" id="CHEBI:83898"/>
        <dbReference type="ChEBI" id="CHEBI:456216"/>
        <dbReference type="EC" id="6.3.2.8"/>
    </reaction>
</comment>
<feature type="domain" description="Mur ligase C-terminal" evidence="16">
    <location>
        <begin position="313"/>
        <end position="440"/>
    </location>
</feature>
<evidence type="ECO:0000313" key="19">
    <source>
        <dbReference type="Proteomes" id="UP001596020"/>
    </source>
</evidence>
<dbReference type="Proteomes" id="UP001596020">
    <property type="component" value="Unassembled WGS sequence"/>
</dbReference>
<evidence type="ECO:0000259" key="15">
    <source>
        <dbReference type="Pfam" id="PF01225"/>
    </source>
</evidence>
<evidence type="ECO:0000256" key="4">
    <source>
        <dbReference type="ARBA" id="ARBA00022490"/>
    </source>
</evidence>
<evidence type="ECO:0000256" key="3">
    <source>
        <dbReference type="ARBA" id="ARBA00012211"/>
    </source>
</evidence>
<evidence type="ECO:0000256" key="6">
    <source>
        <dbReference type="ARBA" id="ARBA00022618"/>
    </source>
</evidence>
<keyword evidence="19" id="KW-1185">Reference proteome</keyword>
<dbReference type="NCBIfam" id="TIGR01082">
    <property type="entry name" value="murC"/>
    <property type="match status" value="1"/>
</dbReference>
<evidence type="ECO:0000256" key="12">
    <source>
        <dbReference type="ARBA" id="ARBA00023316"/>
    </source>
</evidence>
<evidence type="ECO:0000256" key="10">
    <source>
        <dbReference type="ARBA" id="ARBA00022984"/>
    </source>
</evidence>
<dbReference type="SUPFAM" id="SSF53623">
    <property type="entry name" value="MurD-like peptide ligases, catalytic domain"/>
    <property type="match status" value="1"/>
</dbReference>
<dbReference type="InterPro" id="IPR013221">
    <property type="entry name" value="Mur_ligase_cen"/>
</dbReference>
<evidence type="ECO:0000256" key="2">
    <source>
        <dbReference type="ARBA" id="ARBA00004752"/>
    </source>
</evidence>
<gene>
    <name evidence="14 18" type="primary">murC</name>
    <name evidence="18" type="ORF">ACFO3G_02195</name>
</gene>
<comment type="pathway">
    <text evidence="2 14">Cell wall biogenesis; peptidoglycan biosynthesis.</text>
</comment>
<dbReference type="PANTHER" id="PTHR43445">
    <property type="entry name" value="UDP-N-ACETYLMURAMATE--L-ALANINE LIGASE-RELATED"/>
    <property type="match status" value="1"/>
</dbReference>
<keyword evidence="5 14" id="KW-0436">Ligase</keyword>
<evidence type="ECO:0000256" key="14">
    <source>
        <dbReference type="HAMAP-Rule" id="MF_00046"/>
    </source>
</evidence>